<comment type="caution">
    <text evidence="1">The sequence shown here is derived from an EMBL/GenBank/DDBJ whole genome shotgun (WGS) entry which is preliminary data.</text>
</comment>
<evidence type="ECO:0000313" key="2">
    <source>
        <dbReference type="Proteomes" id="UP001215598"/>
    </source>
</evidence>
<proteinExistence type="predicted"/>
<evidence type="ECO:0000313" key="1">
    <source>
        <dbReference type="EMBL" id="KAJ7770603.1"/>
    </source>
</evidence>
<organism evidence="1 2">
    <name type="scientific">Mycena metata</name>
    <dbReference type="NCBI Taxonomy" id="1033252"/>
    <lineage>
        <taxon>Eukaryota</taxon>
        <taxon>Fungi</taxon>
        <taxon>Dikarya</taxon>
        <taxon>Basidiomycota</taxon>
        <taxon>Agaricomycotina</taxon>
        <taxon>Agaricomycetes</taxon>
        <taxon>Agaricomycetidae</taxon>
        <taxon>Agaricales</taxon>
        <taxon>Marasmiineae</taxon>
        <taxon>Mycenaceae</taxon>
        <taxon>Mycena</taxon>
    </lineage>
</organism>
<dbReference type="AlphaFoldDB" id="A0AAD7NQD1"/>
<dbReference type="Proteomes" id="UP001215598">
    <property type="component" value="Unassembled WGS sequence"/>
</dbReference>
<accession>A0AAD7NQD1</accession>
<gene>
    <name evidence="1" type="ORF">B0H16DRAFT_1881589</name>
</gene>
<dbReference type="EMBL" id="JARKIB010000016">
    <property type="protein sequence ID" value="KAJ7770603.1"/>
    <property type="molecule type" value="Genomic_DNA"/>
</dbReference>
<sequence>MSRTLSIGLEGCSAFAAQSTQHCQVPGVAAFATNHQNDRKLSPPVWHFKSAGLYAGYLEQLSDYCKDILDPSTPESLFRFDGMYTSIADFPGRAEWTKMPQTNDVGRVWTSTAVSPQTLERDQDEVPARWAMFDSPQHTPDVLRKHLDSEWCLSDLPEKYPGINGQLLNPVMYHLVDFRSGVPVVLSDGTYYWYMSYDEHEDLYEL</sequence>
<name>A0AAD7NQD1_9AGAR</name>
<keyword evidence="2" id="KW-1185">Reference proteome</keyword>
<protein>
    <submittedName>
        <fullName evidence="1">Uncharacterized protein</fullName>
    </submittedName>
</protein>
<reference evidence="1" key="1">
    <citation type="submission" date="2023-03" db="EMBL/GenBank/DDBJ databases">
        <title>Massive genome expansion in bonnet fungi (Mycena s.s.) driven by repeated elements and novel gene families across ecological guilds.</title>
        <authorList>
            <consortium name="Lawrence Berkeley National Laboratory"/>
            <person name="Harder C.B."/>
            <person name="Miyauchi S."/>
            <person name="Viragh M."/>
            <person name="Kuo A."/>
            <person name="Thoen E."/>
            <person name="Andreopoulos B."/>
            <person name="Lu D."/>
            <person name="Skrede I."/>
            <person name="Drula E."/>
            <person name="Henrissat B."/>
            <person name="Morin E."/>
            <person name="Kohler A."/>
            <person name="Barry K."/>
            <person name="LaButti K."/>
            <person name="Morin E."/>
            <person name="Salamov A."/>
            <person name="Lipzen A."/>
            <person name="Mereny Z."/>
            <person name="Hegedus B."/>
            <person name="Baldrian P."/>
            <person name="Stursova M."/>
            <person name="Weitz H."/>
            <person name="Taylor A."/>
            <person name="Grigoriev I.V."/>
            <person name="Nagy L.G."/>
            <person name="Martin F."/>
            <person name="Kauserud H."/>
        </authorList>
    </citation>
    <scope>NUCLEOTIDE SEQUENCE</scope>
    <source>
        <strain evidence="1">CBHHK182m</strain>
    </source>
</reference>